<reference evidence="2 3" key="1">
    <citation type="journal article" date="2020" name="Microbiome">
        <title>Single-cell genomics of uncultured bacteria reveals dietary fiber responders in the mouse gut microbiota.</title>
        <authorList>
            <person name="Chijiiwa R."/>
            <person name="Hosokawa M."/>
            <person name="Kogawa M."/>
            <person name="Nishikawa Y."/>
            <person name="Ide K."/>
            <person name="Sakanashi C."/>
            <person name="Takahashi K."/>
            <person name="Takeyama H."/>
        </authorList>
    </citation>
    <scope>NUCLEOTIDE SEQUENCE [LARGE SCALE GENOMIC DNA]</scope>
    <source>
        <strain evidence="2">IMSAGC_017</strain>
    </source>
</reference>
<evidence type="ECO:0000313" key="3">
    <source>
        <dbReference type="Proteomes" id="UP000490821"/>
    </source>
</evidence>
<feature type="chain" id="PRO_5032527637" evidence="1">
    <location>
        <begin position="20"/>
        <end position="127"/>
    </location>
</feature>
<evidence type="ECO:0000256" key="1">
    <source>
        <dbReference type="SAM" id="SignalP"/>
    </source>
</evidence>
<comment type="caution">
    <text evidence="2">The sequence shown here is derived from an EMBL/GenBank/DDBJ whole genome shotgun (WGS) entry which is preliminary data.</text>
</comment>
<sequence length="127" mass="14070">MLLCLISVFCIMSVQNIRASTQEVTSFAGSAGYDYTLVSKKNTKNKAGNFAINFAIINWDYSNKSSHKMWFRVVNKVAAQKGKGLFNYLAQGAVTTSGTDVDYDYYLQAAREHIIAPSTYVSGVWTS</sequence>
<dbReference type="AlphaFoldDB" id="A0A829Z942"/>
<gene>
    <name evidence="2" type="ORF">IMSAGC017_01080</name>
</gene>
<evidence type="ECO:0000313" key="2">
    <source>
        <dbReference type="EMBL" id="GFI41040.1"/>
    </source>
</evidence>
<proteinExistence type="predicted"/>
<dbReference type="EMBL" id="BLMI01000129">
    <property type="protein sequence ID" value="GFI41040.1"/>
    <property type="molecule type" value="Genomic_DNA"/>
</dbReference>
<feature type="signal peptide" evidence="1">
    <location>
        <begin position="1"/>
        <end position="19"/>
    </location>
</feature>
<name>A0A829Z942_9FIRM</name>
<protein>
    <submittedName>
        <fullName evidence="2">Uncharacterized protein</fullName>
    </submittedName>
</protein>
<dbReference type="Proteomes" id="UP000490821">
    <property type="component" value="Unassembled WGS sequence"/>
</dbReference>
<organism evidence="2 3">
    <name type="scientific">Thomasclavelia cocleata</name>
    <dbReference type="NCBI Taxonomy" id="69824"/>
    <lineage>
        <taxon>Bacteria</taxon>
        <taxon>Bacillati</taxon>
        <taxon>Bacillota</taxon>
        <taxon>Erysipelotrichia</taxon>
        <taxon>Erysipelotrichales</taxon>
        <taxon>Coprobacillaceae</taxon>
        <taxon>Thomasclavelia</taxon>
    </lineage>
</organism>
<keyword evidence="1" id="KW-0732">Signal</keyword>
<accession>A0A829Z942</accession>